<keyword evidence="2" id="KW-1185">Reference proteome</keyword>
<organism evidence="1 2">
    <name type="scientific">Conidiobolus coronatus (strain ATCC 28846 / CBS 209.66 / NRRL 28638)</name>
    <name type="common">Delacroixia coronata</name>
    <dbReference type="NCBI Taxonomy" id="796925"/>
    <lineage>
        <taxon>Eukaryota</taxon>
        <taxon>Fungi</taxon>
        <taxon>Fungi incertae sedis</taxon>
        <taxon>Zoopagomycota</taxon>
        <taxon>Entomophthoromycotina</taxon>
        <taxon>Entomophthoromycetes</taxon>
        <taxon>Entomophthorales</taxon>
        <taxon>Ancylistaceae</taxon>
        <taxon>Conidiobolus</taxon>
    </lineage>
</organism>
<dbReference type="Proteomes" id="UP000070444">
    <property type="component" value="Unassembled WGS sequence"/>
</dbReference>
<reference evidence="1 2" key="1">
    <citation type="journal article" date="2015" name="Genome Biol. Evol.">
        <title>Phylogenomic analyses indicate that early fungi evolved digesting cell walls of algal ancestors of land plants.</title>
        <authorList>
            <person name="Chang Y."/>
            <person name="Wang S."/>
            <person name="Sekimoto S."/>
            <person name="Aerts A.L."/>
            <person name="Choi C."/>
            <person name="Clum A."/>
            <person name="LaButti K.M."/>
            <person name="Lindquist E.A."/>
            <person name="Yee Ngan C."/>
            <person name="Ohm R.A."/>
            <person name="Salamov A.A."/>
            <person name="Grigoriev I.V."/>
            <person name="Spatafora J.W."/>
            <person name="Berbee M.L."/>
        </authorList>
    </citation>
    <scope>NUCLEOTIDE SEQUENCE [LARGE SCALE GENOMIC DNA]</scope>
    <source>
        <strain evidence="1 2">NRRL 28638</strain>
    </source>
</reference>
<name>A0A137NY98_CONC2</name>
<evidence type="ECO:0000313" key="1">
    <source>
        <dbReference type="EMBL" id="KXN67624.1"/>
    </source>
</evidence>
<accession>A0A137NY98</accession>
<gene>
    <name evidence="1" type="ORF">CONCODRAFT_10282</name>
</gene>
<proteinExistence type="predicted"/>
<dbReference type="AlphaFoldDB" id="A0A137NY98"/>
<protein>
    <submittedName>
        <fullName evidence="1">Uncharacterized protein</fullName>
    </submittedName>
</protein>
<sequence length="109" mass="11392">MIFANLILLKFALSAPLLSGTGSGIEGYPTDINRDLLNFGGGGMGGVAGPSPFSNIPFGGMVADSAMRGVVPIVRNIPVANHIVQRLADTLLNINNESLLVNLYKNVLV</sequence>
<dbReference type="EMBL" id="KQ964624">
    <property type="protein sequence ID" value="KXN67624.1"/>
    <property type="molecule type" value="Genomic_DNA"/>
</dbReference>
<evidence type="ECO:0000313" key="2">
    <source>
        <dbReference type="Proteomes" id="UP000070444"/>
    </source>
</evidence>